<feature type="compositionally biased region" description="Basic and acidic residues" evidence="1">
    <location>
        <begin position="86"/>
        <end position="95"/>
    </location>
</feature>
<feature type="compositionally biased region" description="Basic and acidic residues" evidence="1">
    <location>
        <begin position="492"/>
        <end position="506"/>
    </location>
</feature>
<organism evidence="2">
    <name type="scientific">uncultured Blastococcus sp</name>
    <dbReference type="NCBI Taxonomy" id="217144"/>
    <lineage>
        <taxon>Bacteria</taxon>
        <taxon>Bacillati</taxon>
        <taxon>Actinomycetota</taxon>
        <taxon>Actinomycetes</taxon>
        <taxon>Geodermatophilales</taxon>
        <taxon>Geodermatophilaceae</taxon>
        <taxon>Blastococcus</taxon>
        <taxon>environmental samples</taxon>
    </lineage>
</organism>
<feature type="compositionally biased region" description="Basic and acidic residues" evidence="1">
    <location>
        <begin position="56"/>
        <end position="68"/>
    </location>
</feature>
<feature type="non-terminal residue" evidence="2">
    <location>
        <position position="540"/>
    </location>
</feature>
<dbReference type="EMBL" id="CADCTI010000032">
    <property type="protein sequence ID" value="CAA9216388.1"/>
    <property type="molecule type" value="Genomic_DNA"/>
</dbReference>
<feature type="compositionally biased region" description="Basic and acidic residues" evidence="1">
    <location>
        <begin position="345"/>
        <end position="355"/>
    </location>
</feature>
<feature type="compositionally biased region" description="Basic and acidic residues" evidence="1">
    <location>
        <begin position="425"/>
        <end position="450"/>
    </location>
</feature>
<feature type="compositionally biased region" description="Basic and acidic residues" evidence="1">
    <location>
        <begin position="292"/>
        <end position="304"/>
    </location>
</feature>
<proteinExistence type="predicted"/>
<feature type="non-terminal residue" evidence="2">
    <location>
        <position position="1"/>
    </location>
</feature>
<feature type="region of interest" description="Disordered" evidence="1">
    <location>
        <begin position="406"/>
        <end position="540"/>
    </location>
</feature>
<dbReference type="AlphaFoldDB" id="A0A6J4H6J5"/>
<protein>
    <submittedName>
        <fullName evidence="2">Sodium-dependent transporter</fullName>
    </submittedName>
</protein>
<accession>A0A6J4H6J5</accession>
<evidence type="ECO:0000313" key="2">
    <source>
        <dbReference type="EMBL" id="CAA9216388.1"/>
    </source>
</evidence>
<evidence type="ECO:0000256" key="1">
    <source>
        <dbReference type="SAM" id="MobiDB-lite"/>
    </source>
</evidence>
<reference evidence="2" key="1">
    <citation type="submission" date="2020-02" db="EMBL/GenBank/DDBJ databases">
        <authorList>
            <person name="Meier V. D."/>
        </authorList>
    </citation>
    <scope>NUCLEOTIDE SEQUENCE</scope>
    <source>
        <strain evidence="2">AVDCRST_MAG57</strain>
    </source>
</reference>
<feature type="compositionally biased region" description="Basic residues" evidence="1">
    <location>
        <begin position="334"/>
        <end position="344"/>
    </location>
</feature>
<feature type="compositionally biased region" description="Basic and acidic residues" evidence="1">
    <location>
        <begin position="313"/>
        <end position="333"/>
    </location>
</feature>
<feature type="compositionally biased region" description="Basic and acidic residues" evidence="1">
    <location>
        <begin position="179"/>
        <end position="197"/>
    </location>
</feature>
<feature type="compositionally biased region" description="Basic and acidic residues" evidence="1">
    <location>
        <begin position="459"/>
        <end position="481"/>
    </location>
</feature>
<name>A0A6J4H6J5_9ACTN</name>
<gene>
    <name evidence="2" type="ORF">AVDCRST_MAG57-345</name>
</gene>
<sequence>DRDGAGTGTASAADRRRCGLPGECDLPKSRGAAAQPGRGTLREGPAHRRAVPGAAGHDRLRPAADRPAARSAPAGRDPARRHRPLDHRARADPRGRPHRHRRDRRPGCRAGRRRAGALRVDDGLHLHRRVHPRVGDAQARPGPPVRDVRAVVEVGGHLDLPRDHRVRRHHRAALGLRVQHRDRGDAAADRTRHHLGDRQAPAGQGAGEAGLRSPPPAGRRGDHADARLRRQRRRTADAGRHAAEPDRPRSDRGGDGGADRLPRLDDHGAAHLCADVRRAGRRPVAAQQAGDPPDRGRQRVRPEGAGRPGEVLPGREEHADRLRDHRRVLDLPRCHRPGRRHGFRSVHDDQRPDGRGHHRRPRGVAAVPAPHRLGAAGVHPALERRGEDRLGHHPAVRHRDHLRLAAGQHGARRDHRPGVRGPAGSDEHVRHHDLRGDPGDHHQRDDVEHRVGRRRRPDHHPGGSGRRDQPVRAGPGRDLRRVVRVHAPGVDAAERDRLRVGRRADHEDDPVGSILRRAGRPADRAAAAGDGRPRARLGRL</sequence>
<feature type="compositionally biased region" description="Basic and acidic residues" evidence="1">
    <location>
        <begin position="219"/>
        <end position="278"/>
    </location>
</feature>
<feature type="region of interest" description="Disordered" evidence="1">
    <location>
        <begin position="171"/>
        <end position="385"/>
    </location>
</feature>
<feature type="region of interest" description="Disordered" evidence="1">
    <location>
        <begin position="1"/>
        <end position="116"/>
    </location>
</feature>